<protein>
    <submittedName>
        <fullName evidence="2">Uncharacterized protein</fullName>
    </submittedName>
</protein>
<evidence type="ECO:0000313" key="2">
    <source>
        <dbReference type="EMBL" id="KAI3430520.1"/>
    </source>
</evidence>
<dbReference type="Proteomes" id="UP001055712">
    <property type="component" value="Unassembled WGS sequence"/>
</dbReference>
<reference evidence="2" key="1">
    <citation type="journal article" date="2019" name="Plant J.">
        <title>Chlorella vulgaris genome assembly and annotation reveals the molecular basis for metabolic acclimation to high light conditions.</title>
        <authorList>
            <person name="Cecchin M."/>
            <person name="Marcolungo L."/>
            <person name="Rossato M."/>
            <person name="Girolomoni L."/>
            <person name="Cosentino E."/>
            <person name="Cuine S."/>
            <person name="Li-Beisson Y."/>
            <person name="Delledonne M."/>
            <person name="Ballottari M."/>
        </authorList>
    </citation>
    <scope>NUCLEOTIDE SEQUENCE</scope>
    <source>
        <strain evidence="2">211/11P</strain>
    </source>
</reference>
<keyword evidence="3" id="KW-1185">Reference proteome</keyword>
<feature type="region of interest" description="Disordered" evidence="1">
    <location>
        <begin position="1"/>
        <end position="39"/>
    </location>
</feature>
<organism evidence="2 3">
    <name type="scientific">Chlorella vulgaris</name>
    <name type="common">Green alga</name>
    <dbReference type="NCBI Taxonomy" id="3077"/>
    <lineage>
        <taxon>Eukaryota</taxon>
        <taxon>Viridiplantae</taxon>
        <taxon>Chlorophyta</taxon>
        <taxon>core chlorophytes</taxon>
        <taxon>Trebouxiophyceae</taxon>
        <taxon>Chlorellales</taxon>
        <taxon>Chlorellaceae</taxon>
        <taxon>Chlorella clade</taxon>
        <taxon>Chlorella</taxon>
    </lineage>
</organism>
<sequence>MADEGRPNPITKAAEASTLPRQARARIGQTTDPMPEGKVLDAAPELHFPLEAATHDADRNVSQPFGDMTVAERTAHVKEMTQAHDANSMKHADMGNQQGKYMGTGTVANKRMESRHQGFTSG</sequence>
<evidence type="ECO:0000313" key="3">
    <source>
        <dbReference type="Proteomes" id="UP001055712"/>
    </source>
</evidence>
<proteinExistence type="predicted"/>
<accession>A0A9D4TNN9</accession>
<comment type="caution">
    <text evidence="2">The sequence shown here is derived from an EMBL/GenBank/DDBJ whole genome shotgun (WGS) entry which is preliminary data.</text>
</comment>
<dbReference type="AlphaFoldDB" id="A0A9D4TNN9"/>
<gene>
    <name evidence="2" type="ORF">D9Q98_005113</name>
</gene>
<evidence type="ECO:0000256" key="1">
    <source>
        <dbReference type="SAM" id="MobiDB-lite"/>
    </source>
</evidence>
<name>A0A9D4TNN9_CHLVU</name>
<dbReference type="EMBL" id="SIDB01000007">
    <property type="protein sequence ID" value="KAI3430520.1"/>
    <property type="molecule type" value="Genomic_DNA"/>
</dbReference>
<dbReference type="OrthoDB" id="10504173at2759"/>
<reference evidence="2" key="2">
    <citation type="submission" date="2020-11" db="EMBL/GenBank/DDBJ databases">
        <authorList>
            <person name="Cecchin M."/>
            <person name="Marcolungo L."/>
            <person name="Rossato M."/>
            <person name="Girolomoni L."/>
            <person name="Cosentino E."/>
            <person name="Cuine S."/>
            <person name="Li-Beisson Y."/>
            <person name="Delledonne M."/>
            <person name="Ballottari M."/>
        </authorList>
    </citation>
    <scope>NUCLEOTIDE SEQUENCE</scope>
    <source>
        <strain evidence="2">211/11P</strain>
        <tissue evidence="2">Whole cell</tissue>
    </source>
</reference>